<dbReference type="PROSITE" id="PS50113">
    <property type="entry name" value="PAC"/>
    <property type="match status" value="1"/>
</dbReference>
<dbReference type="SUPFAM" id="SSF55785">
    <property type="entry name" value="PYP-like sensor domain (PAS domain)"/>
    <property type="match status" value="1"/>
</dbReference>
<reference evidence="6 7" key="1">
    <citation type="submission" date="2019-07" db="EMBL/GenBank/DDBJ databases">
        <title>Whole genome shotgun sequence of Halomonas variabilis NBRC 102410.</title>
        <authorList>
            <person name="Hosoyama A."/>
            <person name="Uohara A."/>
            <person name="Ohji S."/>
            <person name="Ichikawa N."/>
        </authorList>
    </citation>
    <scope>NUCLEOTIDE SEQUENCE [LARGE SCALE GENOMIC DNA]</scope>
    <source>
        <strain evidence="6 7">NBRC 102410</strain>
    </source>
</reference>
<dbReference type="InterPro" id="IPR052155">
    <property type="entry name" value="Biofilm_reg_signaling"/>
</dbReference>
<dbReference type="Gene3D" id="3.30.70.270">
    <property type="match status" value="1"/>
</dbReference>
<dbReference type="InterPro" id="IPR029787">
    <property type="entry name" value="Nucleotide_cyclase"/>
</dbReference>
<dbReference type="CDD" id="cd01949">
    <property type="entry name" value="GGDEF"/>
    <property type="match status" value="1"/>
</dbReference>
<protein>
    <recommendedName>
        <fullName evidence="8">GGDEF domain-containing protein</fullName>
    </recommendedName>
</protein>
<dbReference type="Gene3D" id="3.20.20.450">
    <property type="entry name" value="EAL domain"/>
    <property type="match status" value="1"/>
</dbReference>
<dbReference type="SMART" id="SM00052">
    <property type="entry name" value="EAL"/>
    <property type="match status" value="1"/>
</dbReference>
<dbReference type="NCBIfam" id="TIGR00229">
    <property type="entry name" value="sensory_box"/>
    <property type="match status" value="1"/>
</dbReference>
<evidence type="ECO:0000313" key="6">
    <source>
        <dbReference type="EMBL" id="GEN26356.1"/>
    </source>
</evidence>
<dbReference type="RefSeq" id="WP_146872425.1">
    <property type="nucleotide sequence ID" value="NZ_BJXV01000001.1"/>
</dbReference>
<evidence type="ECO:0000256" key="1">
    <source>
        <dbReference type="ARBA" id="ARBA00001946"/>
    </source>
</evidence>
<dbReference type="EMBL" id="BJXV01000001">
    <property type="protein sequence ID" value="GEN26356.1"/>
    <property type="molecule type" value="Genomic_DNA"/>
</dbReference>
<gene>
    <name evidence="6" type="ORF">HVA01_00020</name>
</gene>
<organism evidence="6 7">
    <name type="scientific">Halovibrio variabilis</name>
    <dbReference type="NCBI Taxonomy" id="31910"/>
    <lineage>
        <taxon>Bacteria</taxon>
        <taxon>Pseudomonadati</taxon>
        <taxon>Pseudomonadota</taxon>
        <taxon>Gammaproteobacteria</taxon>
        <taxon>Oceanospirillales</taxon>
        <taxon>Halomonadaceae</taxon>
        <taxon>Halovibrio</taxon>
    </lineage>
</organism>
<proteinExistence type="predicted"/>
<dbReference type="SMART" id="SM00267">
    <property type="entry name" value="GGDEF"/>
    <property type="match status" value="1"/>
</dbReference>
<dbReference type="InterPro" id="IPR035919">
    <property type="entry name" value="EAL_sf"/>
</dbReference>
<sequence length="707" mass="79221">MKLAQFIQTKMEQLLEDWEEAALKIAPELKGEDSRALRDHAREMLDFIIEDLLTSQTTDESARKALGKHKAPGLGFDEGHGRDRFRQGLSTLQMIQELRALRARVTKAWGDEQQGLTTKDINELVRFNEAVDELIVHSVSSYSTRKEQETRLFQTMLKASPDPATIFDPDGKLLTLNTAMADLINAPHQEVIDKTPIELGLDFATALQDEITTTVTTRQSQRMEFCCHSPSGRELYFDCQLVPVINDQNEVEAVITTSRDITERKQTEYQVWRSANFDSLTGVPNRQLFFDRLEQTVLEVERKGSSFALLFIDLDHFKQANDQLGHEAGDRLLAQVAERISTGIRAMDTVARLGGDEFTLILKESGRHGAKEVAETLLSSLEQPFDVDGQRVHISGSIGLTLFPDDAKDLDQLMHKADQAMYAAKEHGGQQVQVYEPWMAQIESEHMRLNGELNDALKENQLEVYYQPIIDIPTGAISGAEALLRWYHPNKGLLTPATFLGITEQSTMRDKINAYVLEQAASCSLRWPDLDGEPFPININESPASFVTRSLVDQWRARLTHIGLGDSRITMELSPASLNNIRAFGFSPAENFSSAGLRLRLAIDDFGIEPFSLKALQEFGLDSVKVDRKLIKDAGQGGDADRMLEAIIAMAHAINVRVVGVGVEKDEQLQFLSQAGCDYAQGFLFSQPLRQDDFEALLKQDRQTKPS</sequence>
<dbReference type="InterPro" id="IPR000700">
    <property type="entry name" value="PAS-assoc_C"/>
</dbReference>
<dbReference type="Proteomes" id="UP000321303">
    <property type="component" value="Unassembled WGS sequence"/>
</dbReference>
<comment type="cofactor">
    <cofactor evidence="1">
        <name>Mg(2+)</name>
        <dbReference type="ChEBI" id="CHEBI:18420"/>
    </cofactor>
</comment>
<dbReference type="Pfam" id="PF08448">
    <property type="entry name" value="PAS_4"/>
    <property type="match status" value="1"/>
</dbReference>
<dbReference type="InterPro" id="IPR000160">
    <property type="entry name" value="GGDEF_dom"/>
</dbReference>
<dbReference type="InterPro" id="IPR035965">
    <property type="entry name" value="PAS-like_dom_sf"/>
</dbReference>
<dbReference type="PROSITE" id="PS50112">
    <property type="entry name" value="PAS"/>
    <property type="match status" value="1"/>
</dbReference>
<dbReference type="InterPro" id="IPR043128">
    <property type="entry name" value="Rev_trsase/Diguanyl_cyclase"/>
</dbReference>
<feature type="domain" description="PAS" evidence="2">
    <location>
        <begin position="149"/>
        <end position="197"/>
    </location>
</feature>
<accession>A0A511UIE6</accession>
<dbReference type="SUPFAM" id="SSF141868">
    <property type="entry name" value="EAL domain-like"/>
    <property type="match status" value="1"/>
</dbReference>
<dbReference type="CDD" id="cd01948">
    <property type="entry name" value="EAL"/>
    <property type="match status" value="1"/>
</dbReference>
<dbReference type="Gene3D" id="3.30.450.20">
    <property type="entry name" value="PAS domain"/>
    <property type="match status" value="1"/>
</dbReference>
<dbReference type="SMART" id="SM00091">
    <property type="entry name" value="PAS"/>
    <property type="match status" value="1"/>
</dbReference>
<dbReference type="FunFam" id="3.30.70.270:FF:000001">
    <property type="entry name" value="Diguanylate cyclase domain protein"/>
    <property type="match status" value="1"/>
</dbReference>
<evidence type="ECO:0000259" key="2">
    <source>
        <dbReference type="PROSITE" id="PS50112"/>
    </source>
</evidence>
<dbReference type="PROSITE" id="PS50887">
    <property type="entry name" value="GGDEF"/>
    <property type="match status" value="1"/>
</dbReference>
<feature type="domain" description="PAC" evidence="3">
    <location>
        <begin position="221"/>
        <end position="273"/>
    </location>
</feature>
<keyword evidence="7" id="KW-1185">Reference proteome</keyword>
<dbReference type="InterPro" id="IPR013656">
    <property type="entry name" value="PAS_4"/>
</dbReference>
<dbReference type="InterPro" id="IPR000014">
    <property type="entry name" value="PAS"/>
</dbReference>
<dbReference type="Pfam" id="PF00990">
    <property type="entry name" value="GGDEF"/>
    <property type="match status" value="1"/>
</dbReference>
<dbReference type="PANTHER" id="PTHR44757:SF2">
    <property type="entry name" value="BIOFILM ARCHITECTURE MAINTENANCE PROTEIN MBAA"/>
    <property type="match status" value="1"/>
</dbReference>
<dbReference type="PANTHER" id="PTHR44757">
    <property type="entry name" value="DIGUANYLATE CYCLASE DGCP"/>
    <property type="match status" value="1"/>
</dbReference>
<evidence type="ECO:0000259" key="4">
    <source>
        <dbReference type="PROSITE" id="PS50883"/>
    </source>
</evidence>
<evidence type="ECO:0000313" key="7">
    <source>
        <dbReference type="Proteomes" id="UP000321303"/>
    </source>
</evidence>
<dbReference type="PROSITE" id="PS50883">
    <property type="entry name" value="EAL"/>
    <property type="match status" value="1"/>
</dbReference>
<feature type="domain" description="GGDEF" evidence="5">
    <location>
        <begin position="305"/>
        <end position="437"/>
    </location>
</feature>
<dbReference type="AlphaFoldDB" id="A0A511UIE6"/>
<dbReference type="InterPro" id="IPR001633">
    <property type="entry name" value="EAL_dom"/>
</dbReference>
<name>A0A511UIE6_9GAMM</name>
<evidence type="ECO:0000259" key="3">
    <source>
        <dbReference type="PROSITE" id="PS50113"/>
    </source>
</evidence>
<dbReference type="OrthoDB" id="73375at2"/>
<dbReference type="Pfam" id="PF00563">
    <property type="entry name" value="EAL"/>
    <property type="match status" value="1"/>
</dbReference>
<dbReference type="GO" id="GO:0003824">
    <property type="term" value="F:catalytic activity"/>
    <property type="evidence" value="ECO:0007669"/>
    <property type="project" value="UniProtKB-ARBA"/>
</dbReference>
<dbReference type="SUPFAM" id="SSF55073">
    <property type="entry name" value="Nucleotide cyclase"/>
    <property type="match status" value="1"/>
</dbReference>
<dbReference type="CDD" id="cd00130">
    <property type="entry name" value="PAS"/>
    <property type="match status" value="1"/>
</dbReference>
<comment type="caution">
    <text evidence="6">The sequence shown here is derived from an EMBL/GenBank/DDBJ whole genome shotgun (WGS) entry which is preliminary data.</text>
</comment>
<feature type="domain" description="EAL" evidence="4">
    <location>
        <begin position="446"/>
        <end position="702"/>
    </location>
</feature>
<dbReference type="NCBIfam" id="TIGR00254">
    <property type="entry name" value="GGDEF"/>
    <property type="match status" value="1"/>
</dbReference>
<evidence type="ECO:0000259" key="5">
    <source>
        <dbReference type="PROSITE" id="PS50887"/>
    </source>
</evidence>
<evidence type="ECO:0008006" key="8">
    <source>
        <dbReference type="Google" id="ProtNLM"/>
    </source>
</evidence>